<dbReference type="Proteomes" id="UP001251528">
    <property type="component" value="Unassembled WGS sequence"/>
</dbReference>
<comment type="caution">
    <text evidence="3">The sequence shown here is derived from an EMBL/GenBank/DDBJ whole genome shotgun (WGS) entry which is preliminary data.</text>
</comment>
<dbReference type="PANTHER" id="PTHR42067:SF1">
    <property type="entry name" value="MITOTIC APPARATUS PROTEIN P62"/>
    <property type="match status" value="1"/>
</dbReference>
<dbReference type="SUPFAM" id="SSF58022">
    <property type="entry name" value="XRCC4, C-terminal oligomerization domain"/>
    <property type="match status" value="1"/>
</dbReference>
<accession>A0AAJ0CVC2</accession>
<reference evidence="3" key="1">
    <citation type="submission" date="2023-06" db="EMBL/GenBank/DDBJ databases">
        <title>Conoideocrella luteorostrata (Hypocreales: Clavicipitaceae), a potential biocontrol fungus for elongate hemlock scale in United States Christmas tree production areas.</title>
        <authorList>
            <person name="Barrett H."/>
            <person name="Lovett B."/>
            <person name="Macias A.M."/>
            <person name="Stajich J.E."/>
            <person name="Kasson M.T."/>
        </authorList>
    </citation>
    <scope>NUCLEOTIDE SEQUENCE</scope>
    <source>
        <strain evidence="3">ARSEF 14590</strain>
    </source>
</reference>
<gene>
    <name evidence="3" type="ORF">QQS21_003645</name>
</gene>
<keyword evidence="1" id="KW-0175">Coiled coil</keyword>
<sequence>MPPMRVLKFSRTDHESSCVLVQVSSKGSKPLDLKIVATEGEAAYFSSLRHDRISSLRIENCPVSESEWQDILTSIFEQEILSDIQVSAAVQSEVSISLTVRKQVQGITQRLGAITLNYEDETIDLFGWCAASADAVTKSKESANESKTELNSLQASVEELKSQLEELILAKQEDEVALLQKFRDLLNEKKVKIREQQKIIAELSANAVDVPETFASNDEQLVPKSSGRKPSKRKAKAVDSEDSEEDAIVAVKSEPEVSDTGNRSEETASDASEDEDEDEDEEEDMGEPQSRTTREPEPSKKPAAAPPPPRNLPFQRKKPVVATNDSDSDDEL</sequence>
<dbReference type="InterPro" id="IPR014751">
    <property type="entry name" value="XRCC4-like_C"/>
</dbReference>
<evidence type="ECO:0000313" key="4">
    <source>
        <dbReference type="Proteomes" id="UP001251528"/>
    </source>
</evidence>
<feature type="region of interest" description="Disordered" evidence="2">
    <location>
        <begin position="218"/>
        <end position="332"/>
    </location>
</feature>
<evidence type="ECO:0000313" key="3">
    <source>
        <dbReference type="EMBL" id="KAK2605919.1"/>
    </source>
</evidence>
<dbReference type="AlphaFoldDB" id="A0AAJ0CVC2"/>
<proteinExistence type="predicted"/>
<name>A0AAJ0CVC2_9HYPO</name>
<dbReference type="EMBL" id="JASWJB010000049">
    <property type="protein sequence ID" value="KAK2605919.1"/>
    <property type="molecule type" value="Genomic_DNA"/>
</dbReference>
<evidence type="ECO:0000256" key="2">
    <source>
        <dbReference type="SAM" id="MobiDB-lite"/>
    </source>
</evidence>
<protein>
    <recommendedName>
        <fullName evidence="5">Mitotic apparatus protein p62</fullName>
    </recommendedName>
</protein>
<dbReference type="Gene3D" id="1.20.5.370">
    <property type="match status" value="1"/>
</dbReference>
<dbReference type="PANTHER" id="PTHR42067">
    <property type="entry name" value="YALI0C15378P"/>
    <property type="match status" value="1"/>
</dbReference>
<evidence type="ECO:0008006" key="5">
    <source>
        <dbReference type="Google" id="ProtNLM"/>
    </source>
</evidence>
<feature type="compositionally biased region" description="Basic residues" evidence="2">
    <location>
        <begin position="226"/>
        <end position="235"/>
    </location>
</feature>
<feature type="compositionally biased region" description="Acidic residues" evidence="2">
    <location>
        <begin position="267"/>
        <end position="286"/>
    </location>
</feature>
<evidence type="ECO:0000256" key="1">
    <source>
        <dbReference type="SAM" id="Coils"/>
    </source>
</evidence>
<organism evidence="3 4">
    <name type="scientific">Conoideocrella luteorostrata</name>
    <dbReference type="NCBI Taxonomy" id="1105319"/>
    <lineage>
        <taxon>Eukaryota</taxon>
        <taxon>Fungi</taxon>
        <taxon>Dikarya</taxon>
        <taxon>Ascomycota</taxon>
        <taxon>Pezizomycotina</taxon>
        <taxon>Sordariomycetes</taxon>
        <taxon>Hypocreomycetidae</taxon>
        <taxon>Hypocreales</taxon>
        <taxon>Clavicipitaceae</taxon>
        <taxon>Conoideocrella</taxon>
    </lineage>
</organism>
<keyword evidence="4" id="KW-1185">Reference proteome</keyword>
<feature type="coiled-coil region" evidence="1">
    <location>
        <begin position="143"/>
        <end position="206"/>
    </location>
</feature>